<dbReference type="AlphaFoldDB" id="A0A5E4LSC1"/>
<comment type="similarity">
    <text evidence="2">Belongs to the class-V pyridoxal-phosphate-dependent aminotransferase family. Csd subfamily.</text>
</comment>
<evidence type="ECO:0000259" key="6">
    <source>
        <dbReference type="Pfam" id="PF00266"/>
    </source>
</evidence>
<evidence type="ECO:0000256" key="5">
    <source>
        <dbReference type="RuleBase" id="RU004504"/>
    </source>
</evidence>
<keyword evidence="3" id="KW-0663">Pyridoxal phosphate</keyword>
<dbReference type="Gene3D" id="3.40.640.10">
    <property type="entry name" value="Type I PLP-dependent aspartate aminotransferase-like (Major domain)"/>
    <property type="match status" value="1"/>
</dbReference>
<dbReference type="GO" id="GO:0031071">
    <property type="term" value="F:cysteine desulfurase activity"/>
    <property type="evidence" value="ECO:0007669"/>
    <property type="project" value="UniProtKB-EC"/>
</dbReference>
<dbReference type="InterPro" id="IPR020578">
    <property type="entry name" value="Aminotrans_V_PyrdxlP_BS"/>
</dbReference>
<dbReference type="EC" id="2.8.1.7" evidence="7"/>
<dbReference type="Gene3D" id="3.90.1150.10">
    <property type="entry name" value="Aspartate Aminotransferase, domain 1"/>
    <property type="match status" value="1"/>
</dbReference>
<comment type="caution">
    <text evidence="7">The sequence shown here is derived from an EMBL/GenBank/DDBJ whole genome shotgun (WGS) entry which is preliminary data.</text>
</comment>
<dbReference type="Proteomes" id="UP000789941">
    <property type="component" value="Unassembled WGS sequence"/>
</dbReference>
<dbReference type="PANTHER" id="PTHR43586:SF8">
    <property type="entry name" value="CYSTEINE DESULFURASE 1, CHLOROPLASTIC"/>
    <property type="match status" value="1"/>
</dbReference>
<dbReference type="InterPro" id="IPR015422">
    <property type="entry name" value="PyrdxlP-dep_Trfase_small"/>
</dbReference>
<evidence type="ECO:0000256" key="1">
    <source>
        <dbReference type="ARBA" id="ARBA00001933"/>
    </source>
</evidence>
<evidence type="ECO:0000256" key="4">
    <source>
        <dbReference type="ARBA" id="ARBA00050776"/>
    </source>
</evidence>
<gene>
    <name evidence="7" type="primary">sufS_3</name>
    <name evidence="7" type="ORF">LFW2832_01314</name>
</gene>
<dbReference type="Pfam" id="PF00266">
    <property type="entry name" value="Aminotran_5"/>
    <property type="match status" value="1"/>
</dbReference>
<organism evidence="7 8">
    <name type="scientific">Candidatus Bilamarchaeum dharawalense</name>
    <dbReference type="NCBI Taxonomy" id="2885759"/>
    <lineage>
        <taxon>Archaea</taxon>
        <taxon>Candidatus Micrarchaeota</taxon>
        <taxon>Candidatus Micrarchaeia</taxon>
        <taxon>Candidatus Anstonellales</taxon>
        <taxon>Candidatus Bilamarchaeaceae</taxon>
        <taxon>Candidatus Bilamarchaeum</taxon>
    </lineage>
</organism>
<comment type="cofactor">
    <cofactor evidence="1 5">
        <name>pyridoxal 5'-phosphate</name>
        <dbReference type="ChEBI" id="CHEBI:597326"/>
    </cofactor>
</comment>
<name>A0A5E4LSC1_9ARCH</name>
<dbReference type="InterPro" id="IPR015424">
    <property type="entry name" value="PyrdxlP-dep_Trfase"/>
</dbReference>
<comment type="catalytic activity">
    <reaction evidence="4">
        <text>(sulfur carrier)-H + L-cysteine = (sulfur carrier)-SH + L-alanine</text>
        <dbReference type="Rhea" id="RHEA:43892"/>
        <dbReference type="Rhea" id="RHEA-COMP:14737"/>
        <dbReference type="Rhea" id="RHEA-COMP:14739"/>
        <dbReference type="ChEBI" id="CHEBI:29917"/>
        <dbReference type="ChEBI" id="CHEBI:35235"/>
        <dbReference type="ChEBI" id="CHEBI:57972"/>
        <dbReference type="ChEBI" id="CHEBI:64428"/>
        <dbReference type="EC" id="2.8.1.7"/>
    </reaction>
</comment>
<evidence type="ECO:0000313" key="7">
    <source>
        <dbReference type="EMBL" id="VVC02922.1"/>
    </source>
</evidence>
<dbReference type="SUPFAM" id="SSF53383">
    <property type="entry name" value="PLP-dependent transferases"/>
    <property type="match status" value="1"/>
</dbReference>
<dbReference type="EMBL" id="CABMJJ010000003">
    <property type="protein sequence ID" value="VVC02922.1"/>
    <property type="molecule type" value="Genomic_DNA"/>
</dbReference>
<keyword evidence="7" id="KW-0808">Transferase</keyword>
<dbReference type="InterPro" id="IPR015421">
    <property type="entry name" value="PyrdxlP-dep_Trfase_major"/>
</dbReference>
<proteinExistence type="inferred from homology"/>
<accession>A0A5E4LSC1</accession>
<dbReference type="PROSITE" id="PS00595">
    <property type="entry name" value="AA_TRANSFER_CLASS_5"/>
    <property type="match status" value="1"/>
</dbReference>
<evidence type="ECO:0000256" key="3">
    <source>
        <dbReference type="ARBA" id="ARBA00022898"/>
    </source>
</evidence>
<feature type="domain" description="Aminotransferase class V" evidence="6">
    <location>
        <begin position="56"/>
        <end position="445"/>
    </location>
</feature>
<evidence type="ECO:0000313" key="8">
    <source>
        <dbReference type="Proteomes" id="UP000789941"/>
    </source>
</evidence>
<sequence length="460" mass="50819">MNPRQSVSRPPLVNGFIDVPRIVKEGRVGEFFPGLLPNIEDIRKRDFPLFERDRRVYLDSGATSQEPVAVIERMHEHRLSHLRGSNHSRNTTEARRAQEEYDAAKEKISAFFHAHNYHVAFTSGTTGTSNLLATRFAYGRDTLVLATEAEHNSQIVTARNFAGAAGVKFAIIPVTRDGALDLNVLRDVVMRFDGPILLNLVHASNVTGTVNNVQRIRELVGDRVLIYLDMAQSAGHIPIDLDRLDVDFAGVSAHKMYGPTGIGAFFISGSGEEYLTNLVSGGGAVQLVSMHETAYSRSPDRFEPGTQNLEGAVEWGFALDYLSAIGMDRIAAHDEELGKYFGNELEKIPGIVMHSPAGYMGRIPIFVFNSRDLRYDAFARALDQEGISVRDGCFCAHILMSRFLGKPPEFMDMMAMMLGTVGGDQSMLPGAVRASFAFYNNISDAHRAILAINQIAESHW</sequence>
<protein>
    <submittedName>
        <fullName evidence="7">Cysteine desulfurase</fullName>
        <ecNumber evidence="7">2.8.1.7</ecNumber>
    </submittedName>
</protein>
<dbReference type="InterPro" id="IPR000192">
    <property type="entry name" value="Aminotrans_V_dom"/>
</dbReference>
<evidence type="ECO:0000256" key="2">
    <source>
        <dbReference type="ARBA" id="ARBA00010447"/>
    </source>
</evidence>
<reference evidence="7 8" key="1">
    <citation type="submission" date="2019-08" db="EMBL/GenBank/DDBJ databases">
        <authorList>
            <person name="Vazquez-Campos X."/>
        </authorList>
    </citation>
    <scope>NUCLEOTIDE SEQUENCE [LARGE SCALE GENOMIC DNA]</scope>
    <source>
        <strain evidence="7">LFW-283_2</strain>
    </source>
</reference>
<dbReference type="PANTHER" id="PTHR43586">
    <property type="entry name" value="CYSTEINE DESULFURASE"/>
    <property type="match status" value="1"/>
</dbReference>